<protein>
    <submittedName>
        <fullName evidence="1">Uncharacterized protein</fullName>
    </submittedName>
</protein>
<reference evidence="1" key="1">
    <citation type="journal article" date="2020" name="Stud. Mycol.">
        <title>101 Dothideomycetes genomes: a test case for predicting lifestyles and emergence of pathogens.</title>
        <authorList>
            <person name="Haridas S."/>
            <person name="Albert R."/>
            <person name="Binder M."/>
            <person name="Bloem J."/>
            <person name="Labutti K."/>
            <person name="Salamov A."/>
            <person name="Andreopoulos B."/>
            <person name="Baker S."/>
            <person name="Barry K."/>
            <person name="Bills G."/>
            <person name="Bluhm B."/>
            <person name="Cannon C."/>
            <person name="Castanera R."/>
            <person name="Culley D."/>
            <person name="Daum C."/>
            <person name="Ezra D."/>
            <person name="Gonzalez J."/>
            <person name="Henrissat B."/>
            <person name="Kuo A."/>
            <person name="Liang C."/>
            <person name="Lipzen A."/>
            <person name="Lutzoni F."/>
            <person name="Magnuson J."/>
            <person name="Mondo S."/>
            <person name="Nolan M."/>
            <person name="Ohm R."/>
            <person name="Pangilinan J."/>
            <person name="Park H.-J."/>
            <person name="Ramirez L."/>
            <person name="Alfaro M."/>
            <person name="Sun H."/>
            <person name="Tritt A."/>
            <person name="Yoshinaga Y."/>
            <person name="Zwiers L.-H."/>
            <person name="Turgeon B."/>
            <person name="Goodwin S."/>
            <person name="Spatafora J."/>
            <person name="Crous P."/>
            <person name="Grigoriev I."/>
        </authorList>
    </citation>
    <scope>NUCLEOTIDE SEQUENCE</scope>
    <source>
        <strain evidence="1">CBS 525.71</strain>
    </source>
</reference>
<sequence>MQGVHYRSTRPSQTFPIHMSPLQRLHIDIVQHTHVQRLDSLIEARLDTLGHQTGSAVIAEVVLHSAFAECIFLLHVSILMPTIPSSTLFLVAAANSSQQSSDDHSILPTNIALEKGSR</sequence>
<dbReference type="EMBL" id="MU006721">
    <property type="protein sequence ID" value="KAF2626400.1"/>
    <property type="molecule type" value="Genomic_DNA"/>
</dbReference>
<name>A0ACB6RWQ1_9PLEO</name>
<evidence type="ECO:0000313" key="2">
    <source>
        <dbReference type="Proteomes" id="UP000799754"/>
    </source>
</evidence>
<organism evidence="1 2">
    <name type="scientific">Macroventuria anomochaeta</name>
    <dbReference type="NCBI Taxonomy" id="301207"/>
    <lineage>
        <taxon>Eukaryota</taxon>
        <taxon>Fungi</taxon>
        <taxon>Dikarya</taxon>
        <taxon>Ascomycota</taxon>
        <taxon>Pezizomycotina</taxon>
        <taxon>Dothideomycetes</taxon>
        <taxon>Pleosporomycetidae</taxon>
        <taxon>Pleosporales</taxon>
        <taxon>Pleosporineae</taxon>
        <taxon>Didymellaceae</taxon>
        <taxon>Macroventuria</taxon>
    </lineage>
</organism>
<gene>
    <name evidence="1" type="ORF">BU25DRAFT_97678</name>
</gene>
<dbReference type="Proteomes" id="UP000799754">
    <property type="component" value="Unassembled WGS sequence"/>
</dbReference>
<keyword evidence="2" id="KW-1185">Reference proteome</keyword>
<comment type="caution">
    <text evidence="1">The sequence shown here is derived from an EMBL/GenBank/DDBJ whole genome shotgun (WGS) entry which is preliminary data.</text>
</comment>
<proteinExistence type="predicted"/>
<accession>A0ACB6RWQ1</accession>
<evidence type="ECO:0000313" key="1">
    <source>
        <dbReference type="EMBL" id="KAF2626400.1"/>
    </source>
</evidence>